<dbReference type="AlphaFoldDB" id="A0A0L7KI89"/>
<dbReference type="OrthoDB" id="375620at2759"/>
<gene>
    <name evidence="2" type="ORF">PFHG_04394</name>
</gene>
<protein>
    <submittedName>
        <fullName evidence="2">Uncharacterized protein</fullName>
    </submittedName>
</protein>
<feature type="compositionally biased region" description="Basic residues" evidence="1">
    <location>
        <begin position="568"/>
        <end position="580"/>
    </location>
</feature>
<accession>A0A0L7KI89</accession>
<evidence type="ECO:0000313" key="3">
    <source>
        <dbReference type="Proteomes" id="UP000054289"/>
    </source>
</evidence>
<evidence type="ECO:0000313" key="2">
    <source>
        <dbReference type="EMBL" id="KOB62624.1"/>
    </source>
</evidence>
<feature type="region of interest" description="Disordered" evidence="1">
    <location>
        <begin position="551"/>
        <end position="580"/>
    </location>
</feature>
<dbReference type="KEGG" id="pfh:PFHG_04394"/>
<reference evidence="3" key="2">
    <citation type="submission" date="2006-03" db="EMBL/GenBank/DDBJ databases">
        <title>The genome sequence of the Plasmodium falciparum HB3.</title>
        <authorList>
            <consortium name="The Broad Institute Genome Sequencing Platform"/>
            <person name="Birren B."/>
            <person name="Lander E."/>
            <person name="Galagan J."/>
            <person name="Nusbaum C."/>
            <person name="Devon K."/>
            <person name="Henn M."/>
            <person name="Jaffe D."/>
            <person name="Butler J."/>
            <person name="Alvarez P."/>
            <person name="Gnerre S."/>
            <person name="Grabherr M."/>
            <person name="Kleber M."/>
            <person name="Mauceli E."/>
            <person name="Brockman W."/>
            <person name="MacCallum I.A."/>
            <person name="Rounsley S."/>
            <person name="Young S."/>
            <person name="LaButti K."/>
            <person name="Pushparaj V."/>
            <person name="DeCaprio D."/>
            <person name="Crawford M."/>
            <person name="Koehrsen M."/>
            <person name="Engels R."/>
            <person name="Montgomery P."/>
            <person name="Pearson M."/>
            <person name="Howarth C."/>
            <person name="Larson L."/>
            <person name="Luoma S."/>
            <person name="White J."/>
            <person name="Kodira C."/>
            <person name="Zeng Q."/>
            <person name="Oleary S."/>
            <person name="Yandava C."/>
            <person name="Alvarado L."/>
            <person name="Wirth D."/>
            <person name="Volkman S."/>
            <person name="Hartl D."/>
        </authorList>
    </citation>
    <scope>NUCLEOTIDE SEQUENCE [LARGE SCALE GENOMIC DNA]</scope>
</reference>
<reference evidence="2 3" key="1">
    <citation type="submission" date="2006-03" db="EMBL/GenBank/DDBJ databases">
        <title>Annotation of Plasmodium falciparum HB3.</title>
        <authorList>
            <consortium name="The Broad Institute Genome Sequencing Platform"/>
            <person name="Volkman S.K."/>
            <person name="Neafsey D.E."/>
            <person name="Dash A.P."/>
            <person name="Chitnis C.E."/>
            <person name="Hartl D.L."/>
            <person name="Young S.K."/>
            <person name="Zeng Q."/>
            <person name="Koehrsen M."/>
            <person name="Alvarado L."/>
            <person name="Berlin A."/>
            <person name="Borenstein D."/>
            <person name="Chapman S.B."/>
            <person name="Chen Z."/>
            <person name="Engels R."/>
            <person name="Freedman E."/>
            <person name="Gellesch M."/>
            <person name="Goldberg J."/>
            <person name="Griggs A."/>
            <person name="Gujja S."/>
            <person name="Heilman E.R."/>
            <person name="Heiman D.I."/>
            <person name="Howarth C."/>
            <person name="Jen D."/>
            <person name="Larson L."/>
            <person name="Mehta T."/>
            <person name="Neiman D."/>
            <person name="Park D."/>
            <person name="Pearson M."/>
            <person name="Roberts A."/>
            <person name="Saif S."/>
            <person name="Shea T."/>
            <person name="Shenoy N."/>
            <person name="Sisk P."/>
            <person name="Stolte C."/>
            <person name="Sykes S."/>
            <person name="Walk T."/>
            <person name="White J."/>
            <person name="Yandava C."/>
            <person name="Haas B."/>
            <person name="Henn M.R."/>
            <person name="Nusbaum C."/>
            <person name="Birren B."/>
        </authorList>
    </citation>
    <scope>NUCLEOTIDE SEQUENCE [LARGE SCALE GENOMIC DNA]</scope>
    <source>
        <strain evidence="2">HB3</strain>
    </source>
</reference>
<dbReference type="OMA" id="TIEITRM"/>
<dbReference type="Proteomes" id="UP000054289">
    <property type="component" value="Unassembled WGS sequence"/>
</dbReference>
<proteinExistence type="predicted"/>
<name>A0A0L7KI89_PLAFX</name>
<sequence>MNNGSNKKFVIVHYIKGEDSNQNKSNSKKKKEKKTGYVTIEISRVDDRKFANKKRKNQLMLDKIRRNDFLSRSAKNISKKKIRDNTWTNTLIDKLQGATTTINQKITSFFKICIFNSKELKMKNDMIGRDSFKYFNTEDNEQFINSANLMNAMNVKMDNMLSQHININKDNFNFNNFNMHFNGNSNINNKFMKDNIFNGNNLNNKFANKKMIDASKIWKKDIPANNIMNYVDKRKVDANNNPDMQNIKNFYISVINKKSNVKNVRKVSLMEVCKDPYFFISQNFLSDLESYLALNHCLLYIKKNKGELSQIHHNFFSVLINVDDVHFLEESVSTSILIHTIKRLNSLFKIPIDDITSVEFCLYLKNSEENEPFIYTEKDIYKYSILIFLSSKNGNFIEFPFNGLRIMTVIGNCLIYQCHDNKNTNKHIFNFNISDEKLFFLKINLKENIHLYKMFQGQKPVTPSNMDEVCKQNKITELYTNVFKNKNTLPFEQFMKTKPNETNTINIDSMKNHYSLVKKNMECINKRLMELNFYLLGVLLLKPKKARNNYPFPNPTEFKKRAQSKINAPKKKKKKKKKKKNIVIQTHIYIYIKGIHT</sequence>
<evidence type="ECO:0000256" key="1">
    <source>
        <dbReference type="SAM" id="MobiDB-lite"/>
    </source>
</evidence>
<dbReference type="EMBL" id="CH672082">
    <property type="protein sequence ID" value="KOB62624.1"/>
    <property type="molecule type" value="Genomic_DNA"/>
</dbReference>
<organism evidence="2 3">
    <name type="scientific">Plasmodium falciparum (isolate HB3)</name>
    <dbReference type="NCBI Taxonomy" id="137071"/>
    <lineage>
        <taxon>Eukaryota</taxon>
        <taxon>Sar</taxon>
        <taxon>Alveolata</taxon>
        <taxon>Apicomplexa</taxon>
        <taxon>Aconoidasida</taxon>
        <taxon>Haemosporida</taxon>
        <taxon>Plasmodiidae</taxon>
        <taxon>Plasmodium</taxon>
        <taxon>Plasmodium (Laverania)</taxon>
    </lineage>
</organism>